<sequence>MMAFVRPTLRELISRISSGIQSRLSVPQVRRSNATVYSRVLAGASHELHGFIEYVSKQIFVDTADSEHLDRHASIFGITRKAASKASGTVKFSFQDGVVNVPVGTILQGGDEQQFQVTVAPDAEGVSSVEALVAGEAGNIESGDTLTLISPIEGVFSEAESRGIAGGADAEDDESLRARVLARQRETPHGGTSSDYVQWALAVPGVTRAWCYPLENGDGTVVVRFVCDDLADISPTSEMVKQVQSYIDSKRPVTADVTVMGPTLKAVNIEISTLTPDTSDVRAAVEAELKDLFMKESEPSRSIYLSHIRAAISAAAGEVDHVLVSPTSNPTAGTNELLTLGTITWN</sequence>
<keyword evidence="6" id="KW-1185">Reference proteome</keyword>
<dbReference type="Pfam" id="PF26078">
    <property type="entry name" value="Baseplate_J_M"/>
    <property type="match status" value="1"/>
</dbReference>
<evidence type="ECO:0000259" key="3">
    <source>
        <dbReference type="Pfam" id="PF26078"/>
    </source>
</evidence>
<dbReference type="PANTHER" id="PTHR37829">
    <property type="entry name" value="PHAGE-LIKE ELEMENT PBSX PROTEIN XKDT"/>
    <property type="match status" value="1"/>
</dbReference>
<reference evidence="5 6" key="1">
    <citation type="submission" date="2022-02" db="EMBL/GenBank/DDBJ databases">
        <title>Mesosutterella porci, a novel member of the family Sutterellaceae from pig feces.</title>
        <authorList>
            <person name="Wylensek D."/>
            <person name="Clavel T."/>
        </authorList>
    </citation>
    <scope>NUCLEOTIDE SEQUENCE [LARGE SCALE GENOMIC DNA]</scope>
    <source>
        <strain evidence="6">oilRF-744-wt-GAM-9</strain>
    </source>
</reference>
<dbReference type="Proteomes" id="UP001297600">
    <property type="component" value="Unassembled WGS sequence"/>
</dbReference>
<evidence type="ECO:0000256" key="1">
    <source>
        <dbReference type="ARBA" id="ARBA00038087"/>
    </source>
</evidence>
<evidence type="ECO:0000313" key="6">
    <source>
        <dbReference type="Proteomes" id="UP001297600"/>
    </source>
</evidence>
<dbReference type="InterPro" id="IPR058531">
    <property type="entry name" value="Baseplate_J_M"/>
</dbReference>
<comment type="similarity">
    <text evidence="1">Belongs to the Mu gp47/PBSX XkdT family.</text>
</comment>
<feature type="domain" description="Baseplate protein J-like barrel" evidence="2">
    <location>
        <begin position="89"/>
        <end position="157"/>
    </location>
</feature>
<proteinExistence type="inferred from homology"/>
<dbReference type="Pfam" id="PF26079">
    <property type="entry name" value="Baseplate_J_C"/>
    <property type="match status" value="1"/>
</dbReference>
<dbReference type="EMBL" id="JAKNCT010000012">
    <property type="protein sequence ID" value="MCG5031662.1"/>
    <property type="molecule type" value="Genomic_DNA"/>
</dbReference>
<feature type="domain" description="Baseplate J-like C-terminal" evidence="4">
    <location>
        <begin position="267"/>
        <end position="346"/>
    </location>
</feature>
<dbReference type="InterPro" id="IPR058530">
    <property type="entry name" value="Baseplate_J-like_C"/>
</dbReference>
<evidence type="ECO:0000313" key="5">
    <source>
        <dbReference type="EMBL" id="MCG5031662.1"/>
    </source>
</evidence>
<dbReference type="Pfam" id="PF04865">
    <property type="entry name" value="Baseplate_J"/>
    <property type="match status" value="1"/>
</dbReference>
<name>A0ABS9MSR5_9BURK</name>
<feature type="domain" description="Baseplate J-like central" evidence="3">
    <location>
        <begin position="188"/>
        <end position="261"/>
    </location>
</feature>
<gene>
    <name evidence="5" type="ORF">MAF45_09450</name>
</gene>
<evidence type="ECO:0000259" key="2">
    <source>
        <dbReference type="Pfam" id="PF04865"/>
    </source>
</evidence>
<dbReference type="InterPro" id="IPR052399">
    <property type="entry name" value="Phage_Baseplate_Assmbl_Protein"/>
</dbReference>
<organism evidence="5 6">
    <name type="scientific">Mesosutterella porci</name>
    <dbReference type="NCBI Taxonomy" id="2915351"/>
    <lineage>
        <taxon>Bacteria</taxon>
        <taxon>Pseudomonadati</taxon>
        <taxon>Pseudomonadota</taxon>
        <taxon>Betaproteobacteria</taxon>
        <taxon>Burkholderiales</taxon>
        <taxon>Sutterellaceae</taxon>
        <taxon>Mesosutterella</taxon>
    </lineage>
</organism>
<dbReference type="PANTHER" id="PTHR37829:SF3">
    <property type="entry name" value="PROTEIN JAYE-RELATED"/>
    <property type="match status" value="1"/>
</dbReference>
<dbReference type="RefSeq" id="WP_237979968.1">
    <property type="nucleotide sequence ID" value="NZ_JAKNCT010000012.1"/>
</dbReference>
<protein>
    <submittedName>
        <fullName evidence="5">Baseplate J/gp47 family protein</fullName>
    </submittedName>
</protein>
<comment type="caution">
    <text evidence="5">The sequence shown here is derived from an EMBL/GenBank/DDBJ whole genome shotgun (WGS) entry which is preliminary data.</text>
</comment>
<evidence type="ECO:0000259" key="4">
    <source>
        <dbReference type="Pfam" id="PF26079"/>
    </source>
</evidence>
<dbReference type="InterPro" id="IPR006949">
    <property type="entry name" value="Barrel_Baseplate_J-like"/>
</dbReference>
<accession>A0ABS9MSR5</accession>